<keyword evidence="5 10" id="KW-0833">Ubl conjugation pathway</keyword>
<dbReference type="PROSITE" id="PS50237">
    <property type="entry name" value="HECT"/>
    <property type="match status" value="1"/>
</dbReference>
<dbReference type="Gene3D" id="3.90.1750.10">
    <property type="entry name" value="Hect, E3 ligase catalytic domains"/>
    <property type="match status" value="1"/>
</dbReference>
<dbReference type="SMART" id="SM00119">
    <property type="entry name" value="HECTc"/>
    <property type="match status" value="1"/>
</dbReference>
<dbReference type="VEuPathDB" id="VectorBase:CSON009987"/>
<dbReference type="InterPro" id="IPR000569">
    <property type="entry name" value="HECT_dom"/>
</dbReference>
<dbReference type="Pfam" id="PF00612">
    <property type="entry name" value="IQ"/>
    <property type="match status" value="1"/>
</dbReference>
<evidence type="ECO:0000256" key="1">
    <source>
        <dbReference type="ARBA" id="ARBA00000885"/>
    </source>
</evidence>
<dbReference type="AlphaFoldDB" id="A0A336K722"/>
<evidence type="ECO:0000256" key="8">
    <source>
        <dbReference type="ARBA" id="ARBA00067505"/>
    </source>
</evidence>
<dbReference type="GO" id="GO:0014069">
    <property type="term" value="C:postsynaptic density"/>
    <property type="evidence" value="ECO:0007669"/>
    <property type="project" value="UniProtKB-SubCell"/>
</dbReference>
<comment type="pathway">
    <text evidence="2">Protein modification; protein ubiquitination.</text>
</comment>
<dbReference type="PROSITE" id="PS50096">
    <property type="entry name" value="IQ"/>
    <property type="match status" value="1"/>
</dbReference>
<evidence type="ECO:0000256" key="4">
    <source>
        <dbReference type="ARBA" id="ARBA00022679"/>
    </source>
</evidence>
<sequence length="1080" mass="123640">MFNKSEKDHFLEEQKLKREQRKNEQKKLENAVKIEKSTVVIQKLVRGFLAKCRFKRMICERLDELITIEKISDVADKPVPAVKLYQISSVFIKYCDIEKREENRERLEQLCKYLVATLDLESPKFSYIGVFLNKELSIQWIQHIKTLLYKVCVVLQQLRPEIYRDSIQLATCLHCLVAFTSTSTWALLRTKSLAGLKTGMQQLCCNIMGNLVQKGFFLTLRSVLIRGTCNRAVVSLSNVSLTALVTLIVRILSSAGFTETLLIMFITQILTVPAVIYHIANLETTAILLQQHQLLMKCINILQSEESFRFVSNSLKSSQTLALLANLVHLMYMEDVTIATEKGFPLFTDLITKLLHCIPAGSGHKQKNITKWHELLGWTTDDNLRPEDGQQNENLALVKKQMHMLWSNKLVKAFLGDDLHKLSIGFEEIECPVISQSNNILKRAFDRSATKQNTKYRKLGSNEVAKIAHVSAMYHASLTTLSQLKLDILSGLCYNDTVLHDFWILIASFGPTCGIKTFLELLPAQNQSSHSFAPTILMLLLFCDCMTHYVTILDDLEMYEQQNPFTLNDYIVLSYFLNSFLVKLIESHKEASKESKDIAPFDTKSPLFVSVHTLLLSLYRRDCRRQFAPKDHWLIREIKPSHFLSDLEKGKRHAQILLQKMPHIIPLEDRIHLFKKYVQTEKLHESSASGAASALVTVHRDLIVEDGYRQLAALTPQQMKGTIRVRFINIQGLDEAGIDQDGVFKEFLEETIKKVFDPSLNLFKTTADQRLYPSPTAFVNENHSQLFEFVGRMLGKAVYEGIVVDVPFASFFLSQVLGQTHQALYSCMDELPSLDNELYRSLTFIKHYEGDVADLDLTFSVDEDVMGKIVTHELVPGGRTRPVTNDNKINYIHMMAYFRMCTQIKEQTSAFIRGFRSIVCPEWLLLFSTPELQRLISGDTAPLDLKDLRKHTQYYGGFHDSHRVVVWLWDILSKDFTEEERKLFLKFVTSCSKPPLLGFSQLEPPFSIRCVEVGDDEDTGDTIGSVIRGFFTIRKKDPLHRLPTSSTCFNLLKLPNYQKKATLRDKLRYAISSNPGFELS</sequence>
<dbReference type="GO" id="GO:0061630">
    <property type="term" value="F:ubiquitin protein ligase activity"/>
    <property type="evidence" value="ECO:0007669"/>
    <property type="project" value="UniProtKB-EC"/>
</dbReference>
<dbReference type="InterPro" id="IPR044611">
    <property type="entry name" value="E3A/B/C-like"/>
</dbReference>
<dbReference type="PANTHER" id="PTHR45700">
    <property type="entry name" value="UBIQUITIN-PROTEIN LIGASE E3C"/>
    <property type="match status" value="1"/>
</dbReference>
<evidence type="ECO:0000313" key="12">
    <source>
        <dbReference type="EMBL" id="SSW96770.1"/>
    </source>
</evidence>
<evidence type="ECO:0000256" key="10">
    <source>
        <dbReference type="PROSITE-ProRule" id="PRU00104"/>
    </source>
</evidence>
<dbReference type="OMA" id="NTKCTAP"/>
<evidence type="ECO:0000256" key="5">
    <source>
        <dbReference type="ARBA" id="ARBA00022786"/>
    </source>
</evidence>
<evidence type="ECO:0000256" key="9">
    <source>
        <dbReference type="ARBA" id="ARBA00077267"/>
    </source>
</evidence>
<accession>A0A336K722</accession>
<dbReference type="FunFam" id="3.30.2410.10:FF:000012">
    <property type="entry name" value="Ubiquitin-protein ligase E3B"/>
    <property type="match status" value="1"/>
</dbReference>
<reference evidence="13" key="2">
    <citation type="submission" date="2018-07" db="EMBL/GenBank/DDBJ databases">
        <authorList>
            <person name="Quirk P.G."/>
            <person name="Krulwich T.A."/>
        </authorList>
    </citation>
    <scope>NUCLEOTIDE SEQUENCE</scope>
</reference>
<evidence type="ECO:0000256" key="6">
    <source>
        <dbReference type="ARBA" id="ARBA00023018"/>
    </source>
</evidence>
<dbReference type="InterPro" id="IPR000048">
    <property type="entry name" value="IQ_motif_EF-hand-BS"/>
</dbReference>
<dbReference type="SUPFAM" id="SSF56204">
    <property type="entry name" value="Hect, E3 ligase catalytic domain"/>
    <property type="match status" value="1"/>
</dbReference>
<dbReference type="Pfam" id="PF00632">
    <property type="entry name" value="HECT"/>
    <property type="match status" value="1"/>
</dbReference>
<evidence type="ECO:0000259" key="11">
    <source>
        <dbReference type="PROSITE" id="PS50237"/>
    </source>
</evidence>
<keyword evidence="6" id="KW-0770">Synapse</keyword>
<dbReference type="Gene3D" id="3.30.2160.10">
    <property type="entry name" value="Hect, E3 ligase catalytic domain"/>
    <property type="match status" value="1"/>
</dbReference>
<evidence type="ECO:0000256" key="3">
    <source>
        <dbReference type="ARBA" id="ARBA00012485"/>
    </source>
</evidence>
<gene>
    <name evidence="12" type="primary">CSON009987</name>
</gene>
<comment type="subcellular location">
    <subcellularLocation>
        <location evidence="7">Postsynaptic density</location>
    </subcellularLocation>
</comment>
<proteinExistence type="predicted"/>
<organism evidence="12">
    <name type="scientific">Culicoides sonorensis</name>
    <name type="common">Biting midge</name>
    <dbReference type="NCBI Taxonomy" id="179676"/>
    <lineage>
        <taxon>Eukaryota</taxon>
        <taxon>Metazoa</taxon>
        <taxon>Ecdysozoa</taxon>
        <taxon>Arthropoda</taxon>
        <taxon>Hexapoda</taxon>
        <taxon>Insecta</taxon>
        <taxon>Pterygota</taxon>
        <taxon>Neoptera</taxon>
        <taxon>Endopterygota</taxon>
        <taxon>Diptera</taxon>
        <taxon>Nematocera</taxon>
        <taxon>Chironomoidea</taxon>
        <taxon>Ceratopogonidae</taxon>
        <taxon>Ceratopogoninae</taxon>
        <taxon>Culicoides</taxon>
        <taxon>Monoculicoides</taxon>
    </lineage>
</organism>
<evidence type="ECO:0000256" key="2">
    <source>
        <dbReference type="ARBA" id="ARBA00004906"/>
    </source>
</evidence>
<dbReference type="EMBL" id="UFQS01000003">
    <property type="protein sequence ID" value="SSW96770.1"/>
    <property type="molecule type" value="Genomic_DNA"/>
</dbReference>
<comment type="catalytic activity">
    <reaction evidence="1">
        <text>S-ubiquitinyl-[E2 ubiquitin-conjugating enzyme]-L-cysteine + [acceptor protein]-L-lysine = [E2 ubiquitin-conjugating enzyme]-L-cysteine + N(6)-ubiquitinyl-[acceptor protein]-L-lysine.</text>
        <dbReference type="EC" id="2.3.2.26"/>
    </reaction>
</comment>
<dbReference type="Gene3D" id="3.30.2410.10">
    <property type="entry name" value="Hect, E3 ligase catalytic domain"/>
    <property type="match status" value="1"/>
</dbReference>
<evidence type="ECO:0000313" key="13">
    <source>
        <dbReference type="EMBL" id="SSX17157.1"/>
    </source>
</evidence>
<feature type="domain" description="HECT" evidence="11">
    <location>
        <begin position="715"/>
        <end position="1080"/>
    </location>
</feature>
<dbReference type="GO" id="GO:0009966">
    <property type="term" value="P:regulation of signal transduction"/>
    <property type="evidence" value="ECO:0007669"/>
    <property type="project" value="UniProtKB-ARBA"/>
</dbReference>
<name>A0A336K722_CULSO</name>
<dbReference type="SMART" id="SM00015">
    <property type="entry name" value="IQ"/>
    <property type="match status" value="1"/>
</dbReference>
<dbReference type="GO" id="GO:0000209">
    <property type="term" value="P:protein polyubiquitination"/>
    <property type="evidence" value="ECO:0007669"/>
    <property type="project" value="InterPro"/>
</dbReference>
<dbReference type="CDD" id="cd00078">
    <property type="entry name" value="HECTc"/>
    <property type="match status" value="1"/>
</dbReference>
<reference evidence="12" key="1">
    <citation type="submission" date="2018-04" db="EMBL/GenBank/DDBJ databases">
        <authorList>
            <person name="Go L.Y."/>
            <person name="Mitchell J.A."/>
        </authorList>
    </citation>
    <scope>NUCLEOTIDE SEQUENCE</scope>
    <source>
        <tissue evidence="12">Whole organism</tissue>
    </source>
</reference>
<dbReference type="FunFam" id="3.30.2160.10:FF:000002">
    <property type="entry name" value="Putative Ubiquitin-protein ligase E3C"/>
    <property type="match status" value="1"/>
</dbReference>
<dbReference type="EMBL" id="UFQT01000003">
    <property type="protein sequence ID" value="SSX17157.1"/>
    <property type="molecule type" value="Genomic_DNA"/>
</dbReference>
<keyword evidence="4" id="KW-0808">Transferase</keyword>
<evidence type="ECO:0000256" key="7">
    <source>
        <dbReference type="ARBA" id="ARBA00034105"/>
    </source>
</evidence>
<protein>
    <recommendedName>
        <fullName evidence="8">Ubiquitin-protein ligase E3B</fullName>
        <ecNumber evidence="3">2.3.2.26</ecNumber>
    </recommendedName>
    <alternativeName>
        <fullName evidence="9">HECT-type ubiquitin transferase E3B</fullName>
    </alternativeName>
</protein>
<dbReference type="EC" id="2.3.2.26" evidence="3"/>
<dbReference type="GO" id="GO:0006511">
    <property type="term" value="P:ubiquitin-dependent protein catabolic process"/>
    <property type="evidence" value="ECO:0007669"/>
    <property type="project" value="TreeGrafter"/>
</dbReference>
<dbReference type="PANTHER" id="PTHR45700:SF3">
    <property type="entry name" value="UBIQUITIN-PROTEIN LIGASE E3B"/>
    <property type="match status" value="1"/>
</dbReference>
<dbReference type="InterPro" id="IPR035983">
    <property type="entry name" value="Hect_E3_ubiquitin_ligase"/>
</dbReference>
<feature type="active site" description="Glycyl thioester intermediate" evidence="10">
    <location>
        <position position="1048"/>
    </location>
</feature>